<comment type="caution">
    <text evidence="2">The sequence shown here is derived from an EMBL/GenBank/DDBJ whole genome shotgun (WGS) entry which is preliminary data.</text>
</comment>
<evidence type="ECO:0000313" key="3">
    <source>
        <dbReference type="Proteomes" id="UP000727407"/>
    </source>
</evidence>
<sequence>METMTSIGHGQVPERGASDHHRKPRHHHQTLGFNRWEYQSHAVPSQERMLAHFIWKNLSGICQDTTESLTCS</sequence>
<gene>
    <name evidence="2" type="primary">limd1</name>
    <name evidence="2" type="ORF">DAT39_007581</name>
</gene>
<proteinExistence type="predicted"/>
<feature type="region of interest" description="Disordered" evidence="1">
    <location>
        <begin position="1"/>
        <end position="31"/>
    </location>
</feature>
<feature type="compositionally biased region" description="Basic residues" evidence="1">
    <location>
        <begin position="20"/>
        <end position="29"/>
    </location>
</feature>
<evidence type="ECO:0000313" key="2">
    <source>
        <dbReference type="EMBL" id="KAF5902641.1"/>
    </source>
</evidence>
<organism evidence="2 3">
    <name type="scientific">Clarias magur</name>
    <name type="common">Asian catfish</name>
    <name type="synonym">Macropteronotus magur</name>
    <dbReference type="NCBI Taxonomy" id="1594786"/>
    <lineage>
        <taxon>Eukaryota</taxon>
        <taxon>Metazoa</taxon>
        <taxon>Chordata</taxon>
        <taxon>Craniata</taxon>
        <taxon>Vertebrata</taxon>
        <taxon>Euteleostomi</taxon>
        <taxon>Actinopterygii</taxon>
        <taxon>Neopterygii</taxon>
        <taxon>Teleostei</taxon>
        <taxon>Ostariophysi</taxon>
        <taxon>Siluriformes</taxon>
        <taxon>Clariidae</taxon>
        <taxon>Clarias</taxon>
    </lineage>
</organism>
<name>A0A8J4X5C5_CLAMG</name>
<reference evidence="2" key="1">
    <citation type="submission" date="2020-07" db="EMBL/GenBank/DDBJ databases">
        <title>Clarias magur genome sequencing, assembly and annotation.</title>
        <authorList>
            <person name="Kushwaha B."/>
            <person name="Kumar R."/>
            <person name="Das P."/>
            <person name="Joshi C.G."/>
            <person name="Kumar D."/>
            <person name="Nagpure N.S."/>
            <person name="Pandey M."/>
            <person name="Agarwal S."/>
            <person name="Srivastava S."/>
            <person name="Singh M."/>
            <person name="Sahoo L."/>
            <person name="Jayasankar P."/>
            <person name="Meher P.K."/>
            <person name="Koringa P.G."/>
            <person name="Iquebal M.A."/>
            <person name="Das S.P."/>
            <person name="Bit A."/>
            <person name="Patnaik S."/>
            <person name="Patel N."/>
            <person name="Shah T.M."/>
            <person name="Hinsu A."/>
            <person name="Jena J.K."/>
        </authorList>
    </citation>
    <scope>NUCLEOTIDE SEQUENCE</scope>
    <source>
        <strain evidence="2">CIFAMagur01</strain>
        <tissue evidence="2">Testis</tissue>
    </source>
</reference>
<protein>
    <submittedName>
        <fullName evidence="2">LIM domain-containing protein 1</fullName>
    </submittedName>
</protein>
<keyword evidence="3" id="KW-1185">Reference proteome</keyword>
<evidence type="ECO:0000256" key="1">
    <source>
        <dbReference type="SAM" id="MobiDB-lite"/>
    </source>
</evidence>
<dbReference type="Proteomes" id="UP000727407">
    <property type="component" value="Unassembled WGS sequence"/>
</dbReference>
<dbReference type="AlphaFoldDB" id="A0A8J4X5C5"/>
<accession>A0A8J4X5C5</accession>
<dbReference type="EMBL" id="QNUK01000086">
    <property type="protein sequence ID" value="KAF5902641.1"/>
    <property type="molecule type" value="Genomic_DNA"/>
</dbReference>